<comment type="caution">
    <text evidence="1">The sequence shown here is derived from an EMBL/GenBank/DDBJ whole genome shotgun (WGS) entry which is preliminary data.</text>
</comment>
<proteinExistence type="predicted"/>
<organism evidence="1 2">
    <name type="scientific">Kingella oralis ATCC 51147</name>
    <dbReference type="NCBI Taxonomy" id="629741"/>
    <lineage>
        <taxon>Bacteria</taxon>
        <taxon>Pseudomonadati</taxon>
        <taxon>Pseudomonadota</taxon>
        <taxon>Betaproteobacteria</taxon>
        <taxon>Neisseriales</taxon>
        <taxon>Neisseriaceae</taxon>
        <taxon>Kingella</taxon>
    </lineage>
</organism>
<dbReference type="Proteomes" id="UP000003009">
    <property type="component" value="Unassembled WGS sequence"/>
</dbReference>
<reference evidence="1" key="1">
    <citation type="submission" date="2009-04" db="EMBL/GenBank/DDBJ databases">
        <authorList>
            <person name="Weinstock G."/>
            <person name="Sodergren E."/>
            <person name="Clifton S."/>
            <person name="Fulton L."/>
            <person name="Fulton B."/>
            <person name="Courtney L."/>
            <person name="Fronick C."/>
            <person name="Harrison M."/>
            <person name="Strong C."/>
            <person name="Farmer C."/>
            <person name="Delahaunty K."/>
            <person name="Markovic C."/>
            <person name="Hall O."/>
            <person name="Minx P."/>
            <person name="Tomlinson C."/>
            <person name="Mitreva M."/>
            <person name="Nelson J."/>
            <person name="Hou S."/>
            <person name="Wollam A."/>
            <person name="Pepin K.H."/>
            <person name="Johnson M."/>
            <person name="Bhonagiri V."/>
            <person name="Nash W.E."/>
            <person name="Warren W."/>
            <person name="Chinwalla A."/>
            <person name="Mardis E.R."/>
            <person name="Wilson R.K."/>
        </authorList>
    </citation>
    <scope>NUCLEOTIDE SEQUENCE [LARGE SCALE GENOMIC DNA]</scope>
    <source>
        <strain evidence="1">ATCC 51147</strain>
    </source>
</reference>
<accession>C4GF66</accession>
<protein>
    <submittedName>
        <fullName evidence="1">Uncharacterized protein</fullName>
    </submittedName>
</protein>
<dbReference type="EMBL" id="ACJW02000002">
    <property type="protein sequence ID" value="EEP68871.1"/>
    <property type="molecule type" value="Genomic_DNA"/>
</dbReference>
<dbReference type="STRING" id="629741.GCWU000324_00780"/>
<keyword evidence="2" id="KW-1185">Reference proteome</keyword>
<gene>
    <name evidence="1" type="ORF">GCWU000324_00780</name>
</gene>
<dbReference type="HOGENOM" id="CLU_3234785_0_0_4"/>
<sequence>MQASRRERGVSISGCLPLAPALNQRIYLRHTKQRFRLLLGEAA</sequence>
<dbReference type="AlphaFoldDB" id="C4GF66"/>
<evidence type="ECO:0000313" key="2">
    <source>
        <dbReference type="Proteomes" id="UP000003009"/>
    </source>
</evidence>
<name>C4GF66_9NEIS</name>
<evidence type="ECO:0000313" key="1">
    <source>
        <dbReference type="EMBL" id="EEP68871.1"/>
    </source>
</evidence>